<dbReference type="InterPro" id="IPR048020">
    <property type="entry name" value="Transpos_IS3"/>
</dbReference>
<feature type="domain" description="Integrase catalytic" evidence="2">
    <location>
        <begin position="303"/>
        <end position="469"/>
    </location>
</feature>
<dbReference type="RefSeq" id="WP_146983489.1">
    <property type="nucleotide sequence ID" value="NZ_VOSM01000026.1"/>
</dbReference>
<accession>A0A5C6X053</accession>
<dbReference type="AlphaFoldDB" id="A0A5C6X053"/>
<dbReference type="InterPro" id="IPR009057">
    <property type="entry name" value="Homeodomain-like_sf"/>
</dbReference>
<evidence type="ECO:0000256" key="1">
    <source>
        <dbReference type="SAM" id="Coils"/>
    </source>
</evidence>
<comment type="caution">
    <text evidence="3">The sequence shown here is derived from an EMBL/GenBank/DDBJ whole genome shotgun (WGS) entry which is preliminary data.</text>
</comment>
<dbReference type="OrthoDB" id="9801287at2"/>
<organism evidence="3 4">
    <name type="scientific">Lujinxingia vulgaris</name>
    <dbReference type="NCBI Taxonomy" id="2600176"/>
    <lineage>
        <taxon>Bacteria</taxon>
        <taxon>Deltaproteobacteria</taxon>
        <taxon>Bradymonadales</taxon>
        <taxon>Lujinxingiaceae</taxon>
        <taxon>Lujinxingia</taxon>
    </lineage>
</organism>
<sequence length="509" mass="57629">MGYPEGLKLRMVERMIGPNAVSPDRLARESGISKTALWKWRKQALEGPFPPAHAGEAGMAKKKPQQWSAQEKLRVILEAAATSEEELGALLRREGVREAELELWKHEMLEGLEGSAAHKRASRQRAGQDQKRIRELERELARKERALSEAAALLLLPKKSPPDMGGRGRRHSVEERAMIVALVDEAVVGGARFEAACATIKIAARTLQRWREAHDGLGADGRCGPSKAPRNKLKPEERAKIMTTLNSAPYRNLAPPQIVPQLADRGEYLCSESTMYRLLREAKQLEHRGRQQPATRRKPPEKCATAPNQLWCWDISYLPTKVRGQFYYLYMVEDVFSRKIVGWSVEAEERMERSAALLERCYHDENIGAGELILHSDNGGPMRGATMLSTMQRLGVVASFSRPAVSNDNPFAESLFRTVKYCPAYPNKGFASMEAAQRWFERFVAWYNNEHLHSGIGFITPASRHEGRDGDILARRQEVYEQARLRNPERWSGATRSWKRVDSVRLNQD</sequence>
<dbReference type="EMBL" id="VOSM01000026">
    <property type="protein sequence ID" value="TXD33393.1"/>
    <property type="molecule type" value="Genomic_DNA"/>
</dbReference>
<dbReference type="GO" id="GO:0015074">
    <property type="term" value="P:DNA integration"/>
    <property type="evidence" value="ECO:0007669"/>
    <property type="project" value="InterPro"/>
</dbReference>
<dbReference type="NCBIfam" id="NF033516">
    <property type="entry name" value="transpos_IS3"/>
    <property type="match status" value="1"/>
</dbReference>
<dbReference type="InterPro" id="IPR036397">
    <property type="entry name" value="RNaseH_sf"/>
</dbReference>
<dbReference type="Gene3D" id="3.30.420.10">
    <property type="entry name" value="Ribonuclease H-like superfamily/Ribonuclease H"/>
    <property type="match status" value="1"/>
</dbReference>
<dbReference type="PANTHER" id="PTHR46889:SF4">
    <property type="entry name" value="TRANSPOSASE INSO FOR INSERTION SEQUENCE ELEMENT IS911B-RELATED"/>
    <property type="match status" value="1"/>
</dbReference>
<dbReference type="InterPro" id="IPR001584">
    <property type="entry name" value="Integrase_cat-core"/>
</dbReference>
<dbReference type="Pfam" id="PF00665">
    <property type="entry name" value="rve"/>
    <property type="match status" value="1"/>
</dbReference>
<dbReference type="PANTHER" id="PTHR46889">
    <property type="entry name" value="TRANSPOSASE INSF FOR INSERTION SEQUENCE IS3B-RELATED"/>
    <property type="match status" value="1"/>
</dbReference>
<reference evidence="3 4" key="1">
    <citation type="submission" date="2019-08" db="EMBL/GenBank/DDBJ databases">
        <title>Bradymonadales sp. TMQ4.</title>
        <authorList>
            <person name="Liang Q."/>
        </authorList>
    </citation>
    <scope>NUCLEOTIDE SEQUENCE [LARGE SCALE GENOMIC DNA]</scope>
    <source>
        <strain evidence="3 4">TMQ4</strain>
    </source>
</reference>
<protein>
    <submittedName>
        <fullName evidence="3">IS3 family transposase</fullName>
    </submittedName>
</protein>
<keyword evidence="1" id="KW-0175">Coiled coil</keyword>
<dbReference type="SUPFAM" id="SSF53098">
    <property type="entry name" value="Ribonuclease H-like"/>
    <property type="match status" value="1"/>
</dbReference>
<gene>
    <name evidence="3" type="ORF">FRC98_20710</name>
</gene>
<dbReference type="PROSITE" id="PS50994">
    <property type="entry name" value="INTEGRASE"/>
    <property type="match status" value="1"/>
</dbReference>
<evidence type="ECO:0000259" key="2">
    <source>
        <dbReference type="PROSITE" id="PS50994"/>
    </source>
</evidence>
<keyword evidence="4" id="KW-1185">Reference proteome</keyword>
<dbReference type="InterPro" id="IPR050900">
    <property type="entry name" value="Transposase_IS3/IS150/IS904"/>
</dbReference>
<evidence type="ECO:0000313" key="4">
    <source>
        <dbReference type="Proteomes" id="UP000321412"/>
    </source>
</evidence>
<evidence type="ECO:0000313" key="3">
    <source>
        <dbReference type="EMBL" id="TXD33393.1"/>
    </source>
</evidence>
<dbReference type="Proteomes" id="UP000321412">
    <property type="component" value="Unassembled WGS sequence"/>
</dbReference>
<dbReference type="InterPro" id="IPR012337">
    <property type="entry name" value="RNaseH-like_sf"/>
</dbReference>
<dbReference type="GO" id="GO:0003676">
    <property type="term" value="F:nucleic acid binding"/>
    <property type="evidence" value="ECO:0007669"/>
    <property type="project" value="InterPro"/>
</dbReference>
<proteinExistence type="predicted"/>
<dbReference type="SUPFAM" id="SSF46689">
    <property type="entry name" value="Homeodomain-like"/>
    <property type="match status" value="1"/>
</dbReference>
<name>A0A5C6X053_9DELT</name>
<feature type="coiled-coil region" evidence="1">
    <location>
        <begin position="119"/>
        <end position="153"/>
    </location>
</feature>